<evidence type="ECO:0000313" key="4">
    <source>
        <dbReference type="Proteomes" id="UP000614200"/>
    </source>
</evidence>
<organism evidence="3 4">
    <name type="scientific">Fusibacter ferrireducens</name>
    <dbReference type="NCBI Taxonomy" id="2785058"/>
    <lineage>
        <taxon>Bacteria</taxon>
        <taxon>Bacillati</taxon>
        <taxon>Bacillota</taxon>
        <taxon>Clostridia</taxon>
        <taxon>Eubacteriales</taxon>
        <taxon>Eubacteriales Family XII. Incertae Sedis</taxon>
        <taxon>Fusibacter</taxon>
    </lineage>
</organism>
<dbReference type="EMBL" id="JADKNH010000004">
    <property type="protein sequence ID" value="MBF4693195.1"/>
    <property type="molecule type" value="Genomic_DNA"/>
</dbReference>
<reference evidence="3 4" key="1">
    <citation type="submission" date="2020-11" db="EMBL/GenBank/DDBJ databases">
        <title>Fusibacter basophilias sp. nov.</title>
        <authorList>
            <person name="Qiu D."/>
        </authorList>
    </citation>
    <scope>NUCLEOTIDE SEQUENCE [LARGE SCALE GENOMIC DNA]</scope>
    <source>
        <strain evidence="3 4">Q10-2</strain>
    </source>
</reference>
<dbReference type="RefSeq" id="WP_194701420.1">
    <property type="nucleotide sequence ID" value="NZ_JADKNH010000004.1"/>
</dbReference>
<dbReference type="SUPFAM" id="SSF53187">
    <property type="entry name" value="Zn-dependent exopeptidases"/>
    <property type="match status" value="1"/>
</dbReference>
<dbReference type="InterPro" id="IPR050072">
    <property type="entry name" value="Peptidase_M20A"/>
</dbReference>
<evidence type="ECO:0000256" key="2">
    <source>
        <dbReference type="ARBA" id="ARBA00022833"/>
    </source>
</evidence>
<dbReference type="InterPro" id="IPR002933">
    <property type="entry name" value="Peptidase_M20"/>
</dbReference>
<accession>A0ABR9ZTJ2</accession>
<keyword evidence="2" id="KW-0862">Zinc</keyword>
<dbReference type="PANTHER" id="PTHR43808:SF27">
    <property type="entry name" value="PROTEIN ROCB"/>
    <property type="match status" value="1"/>
</dbReference>
<dbReference type="InterPro" id="IPR001261">
    <property type="entry name" value="ArgE/DapE_CS"/>
</dbReference>
<protein>
    <submittedName>
        <fullName evidence="3">M20/M25/M40 family metallo-hydrolase</fullName>
    </submittedName>
</protein>
<dbReference type="PANTHER" id="PTHR43808">
    <property type="entry name" value="ACETYLORNITHINE DEACETYLASE"/>
    <property type="match status" value="1"/>
</dbReference>
<sequence length="523" mass="60445">MSLKIRLDNFYKLMSCRSDSDSHYEKEFETLLIDLIEDMDYFKKNKNLYGRSNLSNDVLGRSCIWALVDKGARETVILFGHHDIVGIEQYGDFKAHAFDSDFLRTKFKDLELDPDEWIYGRGSCDMKAGIAINLELLERATLNEAYPNILFLAVPDEENLSAGMRHCIELIESLQTQYKLNYHSAFLTEPHERRCPDEFTTYSGSAGKMMPFIVVKGIPVHTGDVFSGLNPISILTEIVKAVELNTEMGDVMYKKMTPPPTFLCLRDLKEQYDVTTPEFASAFFNWMFLKDHLDVKLLQLKELCVWSLEDAINQFNYSQNQFLRKQGLKSFECVKEFKTKVLFYEELIDLLAQKTNAEAFVSRFLEQHTEKNDQKLAVMLVKSIIEYLEFDHPVVVIGLMAPFYPAVDSTEFHMAQFNDLIKSICSDFGLSYANEPFFMKICDMSYLKGMQTSAEVIENNMPFLNKRYSINFEKLNQLNIPCSIIGPWGKDLHQKTERVFKKDLEETVPTILENLLIHINHLG</sequence>
<evidence type="ECO:0000313" key="3">
    <source>
        <dbReference type="EMBL" id="MBF4693195.1"/>
    </source>
</evidence>
<name>A0ABR9ZTJ2_9FIRM</name>
<gene>
    <name evidence="3" type="ORF">ISU02_08685</name>
</gene>
<proteinExistence type="predicted"/>
<evidence type="ECO:0000256" key="1">
    <source>
        <dbReference type="ARBA" id="ARBA00022801"/>
    </source>
</evidence>
<keyword evidence="1" id="KW-0378">Hydrolase</keyword>
<keyword evidence="4" id="KW-1185">Reference proteome</keyword>
<comment type="caution">
    <text evidence="3">The sequence shown here is derived from an EMBL/GenBank/DDBJ whole genome shotgun (WGS) entry which is preliminary data.</text>
</comment>
<dbReference type="Gene3D" id="3.40.630.10">
    <property type="entry name" value="Zn peptidases"/>
    <property type="match status" value="1"/>
</dbReference>
<dbReference type="Pfam" id="PF01546">
    <property type="entry name" value="Peptidase_M20"/>
    <property type="match status" value="1"/>
</dbReference>
<dbReference type="PROSITE" id="PS00759">
    <property type="entry name" value="ARGE_DAPE_CPG2_2"/>
    <property type="match status" value="1"/>
</dbReference>
<dbReference type="Proteomes" id="UP000614200">
    <property type="component" value="Unassembled WGS sequence"/>
</dbReference>